<dbReference type="AlphaFoldDB" id="A0A382ERH9"/>
<sequence length="167" mass="18036">MIRWILTAGLVGTLMFVARGTLLGGQQNTGVVTGVVKVDSIPDMETVDVDTDQAVCGTTVEDQAALVDPSGGVANAVVLVNGLEWIGDPPAPVIKNEGCFFVPRVQVAKTRSQLEITSVDETLHSTHAYDDRQRTMFNVAIPFPGLNIKRPLRRPGVVRIECDSHAW</sequence>
<reference evidence="1" key="1">
    <citation type="submission" date="2018-05" db="EMBL/GenBank/DDBJ databases">
        <authorList>
            <person name="Lanie J.A."/>
            <person name="Ng W.-L."/>
            <person name="Kazmierczak K.M."/>
            <person name="Andrzejewski T.M."/>
            <person name="Davidsen T.M."/>
            <person name="Wayne K.J."/>
            <person name="Tettelin H."/>
            <person name="Glass J.I."/>
            <person name="Rusch D."/>
            <person name="Podicherti R."/>
            <person name="Tsui H.-C.T."/>
            <person name="Winkler M.E."/>
        </authorList>
    </citation>
    <scope>NUCLEOTIDE SEQUENCE</scope>
</reference>
<dbReference type="EMBL" id="UINC01045697">
    <property type="protein sequence ID" value="SVB52764.1"/>
    <property type="molecule type" value="Genomic_DNA"/>
</dbReference>
<gene>
    <name evidence="1" type="ORF">METZ01_LOCUS205618</name>
</gene>
<proteinExistence type="predicted"/>
<name>A0A382ERH9_9ZZZZ</name>
<evidence type="ECO:0000313" key="1">
    <source>
        <dbReference type="EMBL" id="SVB52764.1"/>
    </source>
</evidence>
<organism evidence="1">
    <name type="scientific">marine metagenome</name>
    <dbReference type="NCBI Taxonomy" id="408172"/>
    <lineage>
        <taxon>unclassified sequences</taxon>
        <taxon>metagenomes</taxon>
        <taxon>ecological metagenomes</taxon>
    </lineage>
</organism>
<protein>
    <submittedName>
        <fullName evidence="1">Uncharacterized protein</fullName>
    </submittedName>
</protein>
<accession>A0A382ERH9</accession>
<feature type="non-terminal residue" evidence="1">
    <location>
        <position position="167"/>
    </location>
</feature>